<evidence type="ECO:0000256" key="3">
    <source>
        <dbReference type="ARBA" id="ARBA00022679"/>
    </source>
</evidence>
<name>A0AAD9D625_9STRA</name>
<accession>A0AAD9D625</accession>
<dbReference type="GO" id="GO:0071424">
    <property type="term" value="F:rRNA (cytosine-N4-)-methyltransferase activity"/>
    <property type="evidence" value="ECO:0007669"/>
    <property type="project" value="TreeGrafter"/>
</dbReference>
<dbReference type="Proteomes" id="UP001224775">
    <property type="component" value="Unassembled WGS sequence"/>
</dbReference>
<feature type="region of interest" description="Disordered" evidence="5">
    <location>
        <begin position="38"/>
        <end position="60"/>
    </location>
</feature>
<evidence type="ECO:0000256" key="2">
    <source>
        <dbReference type="ARBA" id="ARBA00022603"/>
    </source>
</evidence>
<dbReference type="Pfam" id="PF01795">
    <property type="entry name" value="Methyltransf_5"/>
    <property type="match status" value="1"/>
</dbReference>
<keyword evidence="8" id="KW-1185">Reference proteome</keyword>
<reference evidence="7" key="1">
    <citation type="submission" date="2023-06" db="EMBL/GenBank/DDBJ databases">
        <title>Survivors Of The Sea: Transcriptome response of Skeletonema marinoi to long-term dormancy.</title>
        <authorList>
            <person name="Pinder M.I.M."/>
            <person name="Kourtchenko O."/>
            <person name="Robertson E.K."/>
            <person name="Larsson T."/>
            <person name="Maumus F."/>
            <person name="Osuna-Cruz C.M."/>
            <person name="Vancaester E."/>
            <person name="Stenow R."/>
            <person name="Vandepoele K."/>
            <person name="Ploug H."/>
            <person name="Bruchert V."/>
            <person name="Godhe A."/>
            <person name="Topel M."/>
        </authorList>
    </citation>
    <scope>NUCLEOTIDE SEQUENCE</scope>
    <source>
        <strain evidence="7">R05AC</strain>
    </source>
</reference>
<dbReference type="EC" id="2.1.1.-" evidence="7"/>
<evidence type="ECO:0000256" key="1">
    <source>
        <dbReference type="ARBA" id="ARBA00010396"/>
    </source>
</evidence>
<dbReference type="NCBIfam" id="TIGR00006">
    <property type="entry name" value="16S rRNA (cytosine(1402)-N(4))-methyltransferase RsmH"/>
    <property type="match status" value="1"/>
</dbReference>
<dbReference type="InterPro" id="IPR002903">
    <property type="entry name" value="RsmH"/>
</dbReference>
<dbReference type="HAMAP" id="MF_01007">
    <property type="entry name" value="16SrRNA_methyltr_H"/>
    <property type="match status" value="1"/>
</dbReference>
<dbReference type="InterPro" id="IPR023397">
    <property type="entry name" value="SAM-dep_MeTrfase_MraW_recog"/>
</dbReference>
<keyword evidence="3 7" id="KW-0808">Transferase</keyword>
<dbReference type="InterPro" id="IPR029063">
    <property type="entry name" value="SAM-dependent_MTases_sf"/>
</dbReference>
<gene>
    <name evidence="7" type="ORF">QTG54_014243</name>
</gene>
<organism evidence="7 8">
    <name type="scientific">Skeletonema marinoi</name>
    <dbReference type="NCBI Taxonomy" id="267567"/>
    <lineage>
        <taxon>Eukaryota</taxon>
        <taxon>Sar</taxon>
        <taxon>Stramenopiles</taxon>
        <taxon>Ochrophyta</taxon>
        <taxon>Bacillariophyta</taxon>
        <taxon>Coscinodiscophyceae</taxon>
        <taxon>Thalassiosirophycidae</taxon>
        <taxon>Thalassiosirales</taxon>
        <taxon>Skeletonemataceae</taxon>
        <taxon>Skeletonema</taxon>
        <taxon>Skeletonema marinoi-dohrnii complex</taxon>
    </lineage>
</organism>
<protein>
    <submittedName>
        <fullName evidence="7">RsmH family methyltransferase</fullName>
        <ecNumber evidence="7">2.1.1.-</ecNumber>
    </submittedName>
</protein>
<keyword evidence="6" id="KW-0732">Signal</keyword>
<evidence type="ECO:0000256" key="4">
    <source>
        <dbReference type="ARBA" id="ARBA00022691"/>
    </source>
</evidence>
<dbReference type="PANTHER" id="PTHR11265">
    <property type="entry name" value="S-ADENOSYL-METHYLTRANSFERASE MRAW"/>
    <property type="match status" value="1"/>
</dbReference>
<dbReference type="PANTHER" id="PTHR11265:SF0">
    <property type="entry name" value="12S RRNA N4-METHYLCYTIDINE METHYLTRANSFERASE"/>
    <property type="match status" value="1"/>
</dbReference>
<feature type="signal peptide" evidence="6">
    <location>
        <begin position="1"/>
        <end position="19"/>
    </location>
</feature>
<comment type="caution">
    <text evidence="7">The sequence shown here is derived from an EMBL/GenBank/DDBJ whole genome shotgun (WGS) entry which is preliminary data.</text>
</comment>
<evidence type="ECO:0000313" key="7">
    <source>
        <dbReference type="EMBL" id="KAK1735177.1"/>
    </source>
</evidence>
<evidence type="ECO:0000256" key="6">
    <source>
        <dbReference type="SAM" id="SignalP"/>
    </source>
</evidence>
<sequence>MAFHKVLLVPWLAASQIHAFTTKIPHVATLIPSMKKSHDDASIAATTSPKPHKRRERYSGRYPKNFKDKYKERQGDEETISKVLAKGMTPAGQHVPIMVKECLHYMGLENNQRDRDSPVLVVDCTLGYGGHSSYILKQIMNSTDARLIAFDQDSVEIIKTEERLRKSVLEEIDTATESAGEGNDIFTAVNQNFAELGSYMTSTNQVGKVTSLLADLGLSSMQIDNNDRGFTYKRDGPLDMRMSPEDDSTETAYQLLQRLRVRQLKSMLKNNSDEEFADEIAFGLIGDRSKIPKTTMELADRVRDIARPLIVKQHNWNSEQIGKNQAKKLKSQLDSTIARVMQAIRIEVNGEFRVLEKLLEDIPTKVLSPGGKVVILTFHSGEDRRVKKSFKSGFKSGIYSAWSRDVVRPTKEERRDNPRSSCCKLRWAILSDQNAN</sequence>
<dbReference type="Gene3D" id="1.10.150.170">
    <property type="entry name" value="Putative methyltransferase TM0872, insert domain"/>
    <property type="match status" value="1"/>
</dbReference>
<evidence type="ECO:0000313" key="8">
    <source>
        <dbReference type="Proteomes" id="UP001224775"/>
    </source>
</evidence>
<comment type="similarity">
    <text evidence="1">Belongs to the methyltransferase superfamily. RsmH family.</text>
</comment>
<dbReference type="GO" id="GO:0070475">
    <property type="term" value="P:rRNA base methylation"/>
    <property type="evidence" value="ECO:0007669"/>
    <property type="project" value="TreeGrafter"/>
</dbReference>
<proteinExistence type="inferred from homology"/>
<keyword evidence="2 7" id="KW-0489">Methyltransferase</keyword>
<dbReference type="EMBL" id="JATAAI010000035">
    <property type="protein sequence ID" value="KAK1735177.1"/>
    <property type="molecule type" value="Genomic_DNA"/>
</dbReference>
<evidence type="ECO:0000256" key="5">
    <source>
        <dbReference type="SAM" id="MobiDB-lite"/>
    </source>
</evidence>
<keyword evidence="4" id="KW-0949">S-adenosyl-L-methionine</keyword>
<feature type="chain" id="PRO_5041988575" evidence="6">
    <location>
        <begin position="20"/>
        <end position="436"/>
    </location>
</feature>
<dbReference type="AlphaFoldDB" id="A0AAD9D625"/>
<dbReference type="SUPFAM" id="SSF81799">
    <property type="entry name" value="Putative methyltransferase TM0872, insert domain"/>
    <property type="match status" value="1"/>
</dbReference>
<dbReference type="SUPFAM" id="SSF53335">
    <property type="entry name" value="S-adenosyl-L-methionine-dependent methyltransferases"/>
    <property type="match status" value="1"/>
</dbReference>
<dbReference type="Gene3D" id="3.40.50.150">
    <property type="entry name" value="Vaccinia Virus protein VP39"/>
    <property type="match status" value="1"/>
</dbReference>